<dbReference type="Proteomes" id="UP000199062">
    <property type="component" value="Unassembled WGS sequence"/>
</dbReference>
<dbReference type="InterPro" id="IPR058379">
    <property type="entry name" value="DUF8066"/>
</dbReference>
<accession>A0A1I6MBQ0</accession>
<keyword evidence="1" id="KW-0472">Membrane</keyword>
<name>A0A1I6MBQ0_9EURY</name>
<dbReference type="RefSeq" id="WP_143117774.1">
    <property type="nucleotide sequence ID" value="NZ_FOZK01000006.1"/>
</dbReference>
<evidence type="ECO:0000313" key="3">
    <source>
        <dbReference type="Proteomes" id="UP000199062"/>
    </source>
</evidence>
<dbReference type="OrthoDB" id="270662at2157"/>
<organism evidence="2 3">
    <name type="scientific">Halomicrobium zhouii</name>
    <dbReference type="NCBI Taxonomy" id="767519"/>
    <lineage>
        <taxon>Archaea</taxon>
        <taxon>Methanobacteriati</taxon>
        <taxon>Methanobacteriota</taxon>
        <taxon>Stenosarchaea group</taxon>
        <taxon>Halobacteria</taxon>
        <taxon>Halobacteriales</taxon>
        <taxon>Haloarculaceae</taxon>
        <taxon>Halomicrobium</taxon>
    </lineage>
</organism>
<evidence type="ECO:0000313" key="2">
    <source>
        <dbReference type="EMBL" id="SFS13149.1"/>
    </source>
</evidence>
<keyword evidence="1" id="KW-0812">Transmembrane</keyword>
<keyword evidence="1" id="KW-1133">Transmembrane helix</keyword>
<protein>
    <submittedName>
        <fullName evidence="2">Uncharacterized protein</fullName>
    </submittedName>
</protein>
<dbReference type="EMBL" id="FOZK01000006">
    <property type="protein sequence ID" value="SFS13149.1"/>
    <property type="molecule type" value="Genomic_DNA"/>
</dbReference>
<feature type="transmembrane region" description="Helical" evidence="1">
    <location>
        <begin position="42"/>
        <end position="62"/>
    </location>
</feature>
<feature type="transmembrane region" description="Helical" evidence="1">
    <location>
        <begin position="12"/>
        <end position="36"/>
    </location>
</feature>
<reference evidence="2 3" key="1">
    <citation type="submission" date="2016-10" db="EMBL/GenBank/DDBJ databases">
        <authorList>
            <person name="de Groot N.N."/>
        </authorList>
    </citation>
    <scope>NUCLEOTIDE SEQUENCE [LARGE SCALE GENOMIC DNA]</scope>
    <source>
        <strain evidence="2 3">CGMCC 1.10457</strain>
    </source>
</reference>
<keyword evidence="3" id="KW-1185">Reference proteome</keyword>
<dbReference type="Pfam" id="PF26262">
    <property type="entry name" value="DUF8066"/>
    <property type="match status" value="1"/>
</dbReference>
<proteinExistence type="predicted"/>
<gene>
    <name evidence="2" type="ORF">SAMN05216559_4209</name>
</gene>
<dbReference type="AlphaFoldDB" id="A0A1I6MBQ0"/>
<evidence type="ECO:0000256" key="1">
    <source>
        <dbReference type="SAM" id="Phobius"/>
    </source>
</evidence>
<sequence length="78" mass="8810">MSEWSPPTVPRSWLLVAGVLFVLWLAYAVVIVQQILLGSLPLIAFATLYVGWRFLVAFEAIADGLQRIADQQEHDREN</sequence>